<organism evidence="5 6">
    <name type="scientific">Streptomyces chlorus</name>
    <dbReference type="NCBI Taxonomy" id="887452"/>
    <lineage>
        <taxon>Bacteria</taxon>
        <taxon>Bacillati</taxon>
        <taxon>Actinomycetota</taxon>
        <taxon>Actinomycetes</taxon>
        <taxon>Kitasatosporales</taxon>
        <taxon>Streptomycetaceae</taxon>
        <taxon>Streptomyces</taxon>
    </lineage>
</organism>
<dbReference type="PANTHER" id="PTHR48094:SF11">
    <property type="entry name" value="GLUTATHIONE-INDEPENDENT GLYOXALASE HSP31-RELATED"/>
    <property type="match status" value="1"/>
</dbReference>
<evidence type="ECO:0000313" key="6">
    <source>
        <dbReference type="Proteomes" id="UP001596180"/>
    </source>
</evidence>
<feature type="domain" description="DJ-1/PfpI" evidence="4">
    <location>
        <begin position="30"/>
        <end position="227"/>
    </location>
</feature>
<keyword evidence="5" id="KW-0315">Glutamine amidotransferase</keyword>
<dbReference type="EMBL" id="JBHSOA010000050">
    <property type="protein sequence ID" value="MFC5854453.1"/>
    <property type="molecule type" value="Genomic_DNA"/>
</dbReference>
<reference evidence="6" key="1">
    <citation type="journal article" date="2019" name="Int. J. Syst. Evol. Microbiol.">
        <title>The Global Catalogue of Microorganisms (GCM) 10K type strain sequencing project: providing services to taxonomists for standard genome sequencing and annotation.</title>
        <authorList>
            <consortium name="The Broad Institute Genomics Platform"/>
            <consortium name="The Broad Institute Genome Sequencing Center for Infectious Disease"/>
            <person name="Wu L."/>
            <person name="Ma J."/>
        </authorList>
    </citation>
    <scope>NUCLEOTIDE SEQUENCE [LARGE SCALE GENOMIC DNA]</scope>
    <source>
        <strain evidence="6">JCM 10411</strain>
    </source>
</reference>
<evidence type="ECO:0000259" key="4">
    <source>
        <dbReference type="Pfam" id="PF01965"/>
    </source>
</evidence>
<dbReference type="PANTHER" id="PTHR48094">
    <property type="entry name" value="PROTEIN/NUCLEIC ACID DEGLYCASE DJ-1-RELATED"/>
    <property type="match status" value="1"/>
</dbReference>
<comment type="similarity">
    <text evidence="3">Belongs to the peptidase C56 family. HSP31-like subfamily.</text>
</comment>
<proteinExistence type="inferred from homology"/>
<protein>
    <submittedName>
        <fullName evidence="5">Type 1 glutamine amidotransferase domain-containing protein</fullName>
    </submittedName>
</protein>
<dbReference type="Proteomes" id="UP001596180">
    <property type="component" value="Unassembled WGS sequence"/>
</dbReference>
<dbReference type="RefSeq" id="WP_381365784.1">
    <property type="nucleotide sequence ID" value="NZ_JBHSOA010000050.1"/>
</dbReference>
<dbReference type="CDD" id="cd03141">
    <property type="entry name" value="GATase1_Hsp31_like"/>
    <property type="match status" value="1"/>
</dbReference>
<evidence type="ECO:0000256" key="1">
    <source>
        <dbReference type="ARBA" id="ARBA00023016"/>
    </source>
</evidence>
<dbReference type="SUPFAM" id="SSF52317">
    <property type="entry name" value="Class I glutamine amidotransferase-like"/>
    <property type="match status" value="1"/>
</dbReference>
<evidence type="ECO:0000256" key="3">
    <source>
        <dbReference type="ARBA" id="ARBA00038493"/>
    </source>
</evidence>
<gene>
    <name evidence="5" type="ORF">ACFPZI_22450</name>
</gene>
<accession>A0ABW1E0N7</accession>
<dbReference type="InterPro" id="IPR002818">
    <property type="entry name" value="DJ-1/PfpI"/>
</dbReference>
<keyword evidence="6" id="KW-1185">Reference proteome</keyword>
<comment type="caution">
    <text evidence="5">The sequence shown here is derived from an EMBL/GenBank/DDBJ whole genome shotgun (WGS) entry which is preliminary data.</text>
</comment>
<name>A0ABW1E0N7_9ACTN</name>
<dbReference type="Gene3D" id="3.40.50.880">
    <property type="match status" value="1"/>
</dbReference>
<dbReference type="Pfam" id="PF01965">
    <property type="entry name" value="DJ-1_PfpI"/>
    <property type="match status" value="1"/>
</dbReference>
<dbReference type="InterPro" id="IPR029062">
    <property type="entry name" value="Class_I_gatase-like"/>
</dbReference>
<keyword evidence="2" id="KW-0456">Lyase</keyword>
<evidence type="ECO:0000256" key="2">
    <source>
        <dbReference type="ARBA" id="ARBA00023239"/>
    </source>
</evidence>
<sequence>MSKVLIIMSAADVWERTDGSAYPTGYWAEELAAPHEKFVRSGYTVDFASPGGVLQPLDQHSADPEIAGADCARHVEYAEKVLREFGPLLKLDEVDVNDYVAVVLPGGHGPVVDLYQDAGLGRLLTAADASGKVIGAVCHGPAALLSAVDTEGKWLFADRRMTAFTDEEEQLFKTAEGAPWLLAARLRERGADHIGGPAYQQHNVQDGNLFTGQNPASSARMAEDMIAALG</sequence>
<keyword evidence="1" id="KW-0346">Stress response</keyword>
<evidence type="ECO:0000313" key="5">
    <source>
        <dbReference type="EMBL" id="MFC5854453.1"/>
    </source>
</evidence>
<dbReference type="InterPro" id="IPR050325">
    <property type="entry name" value="Prot/Nucl_acid_deglycase"/>
</dbReference>